<reference evidence="1" key="1">
    <citation type="submission" date="2020-03" db="EMBL/GenBank/DDBJ databases">
        <title>Genome of Pelagibius litoralis DSM 21314T.</title>
        <authorList>
            <person name="Wang G."/>
        </authorList>
    </citation>
    <scope>NUCLEOTIDE SEQUENCE</scope>
    <source>
        <strain evidence="1">DSM 21314</strain>
    </source>
</reference>
<protein>
    <submittedName>
        <fullName evidence="1">Uncharacterized protein</fullName>
    </submittedName>
</protein>
<dbReference type="EMBL" id="JAAQPH010000039">
    <property type="protein sequence ID" value="NIA72325.1"/>
    <property type="molecule type" value="Genomic_DNA"/>
</dbReference>
<gene>
    <name evidence="1" type="ORF">HBA54_27420</name>
</gene>
<keyword evidence="2" id="KW-1185">Reference proteome</keyword>
<accession>A0A967F3R2</accession>
<evidence type="ECO:0000313" key="2">
    <source>
        <dbReference type="Proteomes" id="UP000761264"/>
    </source>
</evidence>
<evidence type="ECO:0000313" key="1">
    <source>
        <dbReference type="EMBL" id="NIA72325.1"/>
    </source>
</evidence>
<sequence>MIDSSPQAMHLAIDPHEHFVQMPWSWRTAPLLKAALPYLGSKLWVKSVPPETHRLVANVDAALEQQIFDLAQRQRTTDVYQPEADHLG</sequence>
<dbReference type="Proteomes" id="UP000761264">
    <property type="component" value="Unassembled WGS sequence"/>
</dbReference>
<dbReference type="RefSeq" id="WP_167231504.1">
    <property type="nucleotide sequence ID" value="NZ_JAAQPH010000039.1"/>
</dbReference>
<organism evidence="1 2">
    <name type="scientific">Pelagibius litoralis</name>
    <dbReference type="NCBI Taxonomy" id="374515"/>
    <lineage>
        <taxon>Bacteria</taxon>
        <taxon>Pseudomonadati</taxon>
        <taxon>Pseudomonadota</taxon>
        <taxon>Alphaproteobacteria</taxon>
        <taxon>Rhodospirillales</taxon>
        <taxon>Rhodovibrionaceae</taxon>
        <taxon>Pelagibius</taxon>
    </lineage>
</organism>
<name>A0A967F3R2_9PROT</name>
<comment type="caution">
    <text evidence="1">The sequence shown here is derived from an EMBL/GenBank/DDBJ whole genome shotgun (WGS) entry which is preliminary data.</text>
</comment>
<proteinExistence type="predicted"/>
<dbReference type="AlphaFoldDB" id="A0A967F3R2"/>